<evidence type="ECO:0000256" key="2">
    <source>
        <dbReference type="SAM" id="MobiDB-lite"/>
    </source>
</evidence>
<keyword evidence="1" id="KW-0143">Chaperone</keyword>
<organism evidence="4">
    <name type="scientific">Amblyomma triste</name>
    <name type="common">Neotropical tick</name>
    <dbReference type="NCBI Taxonomy" id="251400"/>
    <lineage>
        <taxon>Eukaryota</taxon>
        <taxon>Metazoa</taxon>
        <taxon>Ecdysozoa</taxon>
        <taxon>Arthropoda</taxon>
        <taxon>Chelicerata</taxon>
        <taxon>Arachnida</taxon>
        <taxon>Acari</taxon>
        <taxon>Parasitiformes</taxon>
        <taxon>Ixodida</taxon>
        <taxon>Ixodoidea</taxon>
        <taxon>Ixodidae</taxon>
        <taxon>Amblyomminae</taxon>
        <taxon>Amblyomma</taxon>
    </lineage>
</organism>
<feature type="domain" description="J" evidence="3">
    <location>
        <begin position="4"/>
        <end position="68"/>
    </location>
</feature>
<dbReference type="SMART" id="SM00271">
    <property type="entry name" value="DnaJ"/>
    <property type="match status" value="1"/>
</dbReference>
<dbReference type="GO" id="GO:0051087">
    <property type="term" value="F:protein-folding chaperone binding"/>
    <property type="evidence" value="ECO:0007669"/>
    <property type="project" value="TreeGrafter"/>
</dbReference>
<feature type="compositionally biased region" description="Basic and acidic residues" evidence="2">
    <location>
        <begin position="100"/>
        <end position="111"/>
    </location>
</feature>
<evidence type="ECO:0000259" key="3">
    <source>
        <dbReference type="PROSITE" id="PS50076"/>
    </source>
</evidence>
<dbReference type="InterPro" id="IPR008971">
    <property type="entry name" value="HSP40/DnaJ_pept-bd"/>
</dbReference>
<dbReference type="GO" id="GO:0005829">
    <property type="term" value="C:cytosol"/>
    <property type="evidence" value="ECO:0007669"/>
    <property type="project" value="TreeGrafter"/>
</dbReference>
<dbReference type="GO" id="GO:0006457">
    <property type="term" value="P:protein folding"/>
    <property type="evidence" value="ECO:0007669"/>
    <property type="project" value="InterPro"/>
</dbReference>
<dbReference type="CDD" id="cd10747">
    <property type="entry name" value="DnaJ_C"/>
    <property type="match status" value="1"/>
</dbReference>
<feature type="compositionally biased region" description="Polar residues" evidence="2">
    <location>
        <begin position="203"/>
        <end position="215"/>
    </location>
</feature>
<protein>
    <submittedName>
        <fullName evidence="4">Putative molecular chaperone ixodes scapularis molecular chaperone</fullName>
    </submittedName>
</protein>
<dbReference type="GO" id="GO:0051082">
    <property type="term" value="F:unfolded protein binding"/>
    <property type="evidence" value="ECO:0007669"/>
    <property type="project" value="InterPro"/>
</dbReference>
<dbReference type="PANTHER" id="PTHR24078:SF553">
    <property type="entry name" value="DNAJ HOMOLOG SUBFAMILY B MEMBER 5"/>
    <property type="match status" value="1"/>
</dbReference>
<name>A0A023GJY4_AMBTT</name>
<proteinExistence type="evidence at transcript level"/>
<dbReference type="EMBL" id="GBBM01001217">
    <property type="protein sequence ID" value="JAC34201.1"/>
    <property type="molecule type" value="mRNA"/>
</dbReference>
<dbReference type="PANTHER" id="PTHR24078">
    <property type="entry name" value="DNAJ HOMOLOG SUBFAMILY C MEMBER"/>
    <property type="match status" value="1"/>
</dbReference>
<dbReference type="InterPro" id="IPR002939">
    <property type="entry name" value="DnaJ_C"/>
</dbReference>
<dbReference type="PROSITE" id="PS50076">
    <property type="entry name" value="DNAJ_2"/>
    <property type="match status" value="1"/>
</dbReference>
<dbReference type="Pfam" id="PF01556">
    <property type="entry name" value="DnaJ_C"/>
    <property type="match status" value="1"/>
</dbReference>
<reference evidence="4" key="1">
    <citation type="submission" date="2014-03" db="EMBL/GenBank/DDBJ databases">
        <title>The sialotranscriptome of Amblyomma triste, Amblyomma parvum and Amblyomma cajennense ticks, uncovered by 454-based RNA-seq.</title>
        <authorList>
            <person name="Garcia G.R."/>
            <person name="Gardinassi L.G."/>
            <person name="Ribeiro J.M."/>
            <person name="Anatriello E."/>
            <person name="Ferreira B.R."/>
            <person name="Moreira H.N."/>
            <person name="Mafra C."/>
            <person name="Olegario M.M."/>
            <person name="Szabo P.J."/>
            <person name="Miranda-Santos I.K."/>
            <person name="Maruyama S.R."/>
        </authorList>
    </citation>
    <scope>NUCLEOTIDE SEQUENCE</scope>
    <source>
        <strain evidence="4">Mato Grasso do Sul</strain>
        <tissue evidence="4">Salivary glands</tissue>
    </source>
</reference>
<dbReference type="SUPFAM" id="SSF49493">
    <property type="entry name" value="HSP40/DnaJ peptide-binding domain"/>
    <property type="match status" value="2"/>
</dbReference>
<feature type="region of interest" description="Disordered" evidence="2">
    <location>
        <begin position="203"/>
        <end position="223"/>
    </location>
</feature>
<dbReference type="InterPro" id="IPR001623">
    <property type="entry name" value="DnaJ_domain"/>
</dbReference>
<evidence type="ECO:0000313" key="4">
    <source>
        <dbReference type="EMBL" id="JAC34201.1"/>
    </source>
</evidence>
<evidence type="ECO:0000256" key="1">
    <source>
        <dbReference type="ARBA" id="ARBA00023186"/>
    </source>
</evidence>
<dbReference type="PRINTS" id="PR00625">
    <property type="entry name" value="JDOMAIN"/>
</dbReference>
<dbReference type="CDD" id="cd06257">
    <property type="entry name" value="DnaJ"/>
    <property type="match status" value="1"/>
</dbReference>
<feature type="region of interest" description="Disordered" evidence="2">
    <location>
        <begin position="100"/>
        <end position="128"/>
    </location>
</feature>
<dbReference type="AlphaFoldDB" id="A0A023GJY4"/>
<dbReference type="Gene3D" id="1.10.287.110">
    <property type="entry name" value="DnaJ domain"/>
    <property type="match status" value="1"/>
</dbReference>
<accession>A0A023GJY4</accession>
<dbReference type="SUPFAM" id="SSF46565">
    <property type="entry name" value="Chaperone J-domain"/>
    <property type="match status" value="1"/>
</dbReference>
<dbReference type="Pfam" id="PF00226">
    <property type="entry name" value="DnaJ"/>
    <property type="match status" value="1"/>
</dbReference>
<dbReference type="InterPro" id="IPR036869">
    <property type="entry name" value="J_dom_sf"/>
</dbReference>
<dbReference type="Gene3D" id="2.60.260.20">
    <property type="entry name" value="Urease metallochaperone UreE, N-terminal domain"/>
    <property type="match status" value="2"/>
</dbReference>
<dbReference type="InterPro" id="IPR051339">
    <property type="entry name" value="DnaJ_subfamily_B"/>
</dbReference>
<sequence>MHHDHYTVLVIDRNSSEADIGKAYRRLALRYHPDKNKASDAEEKFKRLRDAHKVLSDKDKRDEYDSKLKQYDSRGDVPEWQMGPSFGFDSKYFWSLSKTADEPPGRTHDTPFRFGASSSSTRTASDYPRAECSKTFNAPHWSGFRPSSEEQFDSRWSSPRYSRGAQFGYGTSSAGENISGMGRSRESNYSEYEPSFSGWRGHTSNVFTDRSANSRTRPERPRVKSPDMELDVFVTLEEVLTGTVKVIRFKRTVLAADGCTPIREEKVLCVRVEPGCLPGTKITFPREGDQLPDTIAADVVVTISDEEHTHFTRMGADLYYTARISYDEAISYYEARVPALTGEHITMSLTLRNINMCYAYMLVSGGGLPHHDDPTERGDLRIQLEIANWVMMQIYIQVLPQFFFFCLECELIARRGHSH</sequence>